<organism evidence="1 2">
    <name type="scientific">Saxophila tyrrhenica</name>
    <dbReference type="NCBI Taxonomy" id="1690608"/>
    <lineage>
        <taxon>Eukaryota</taxon>
        <taxon>Fungi</taxon>
        <taxon>Dikarya</taxon>
        <taxon>Ascomycota</taxon>
        <taxon>Pezizomycotina</taxon>
        <taxon>Dothideomycetes</taxon>
        <taxon>Dothideomycetidae</taxon>
        <taxon>Mycosphaerellales</taxon>
        <taxon>Extremaceae</taxon>
        <taxon>Saxophila</taxon>
    </lineage>
</organism>
<dbReference type="RefSeq" id="XP_064659918.1">
    <property type="nucleotide sequence ID" value="XM_064801288.1"/>
</dbReference>
<dbReference type="InterPro" id="IPR018721">
    <property type="entry name" value="DUF2252"/>
</dbReference>
<keyword evidence="2" id="KW-1185">Reference proteome</keyword>
<dbReference type="PANTHER" id="PTHR39441">
    <property type="entry name" value="DUF2252 DOMAIN-CONTAINING PROTEIN"/>
    <property type="match status" value="1"/>
</dbReference>
<dbReference type="AlphaFoldDB" id="A0AAV9PES6"/>
<accession>A0AAV9PES6</accession>
<dbReference type="GeneID" id="89925380"/>
<reference evidence="1 2" key="1">
    <citation type="submission" date="2023-08" db="EMBL/GenBank/DDBJ databases">
        <title>Black Yeasts Isolated from many extreme environments.</title>
        <authorList>
            <person name="Coleine C."/>
            <person name="Stajich J.E."/>
            <person name="Selbmann L."/>
        </authorList>
    </citation>
    <scope>NUCLEOTIDE SEQUENCE [LARGE SCALE GENOMIC DNA]</scope>
    <source>
        <strain evidence="1 2">CCFEE 5935</strain>
    </source>
</reference>
<dbReference type="Pfam" id="PF10009">
    <property type="entry name" value="DUF2252"/>
    <property type="match status" value="1"/>
</dbReference>
<dbReference type="Proteomes" id="UP001337655">
    <property type="component" value="Unassembled WGS sequence"/>
</dbReference>
<protein>
    <submittedName>
        <fullName evidence="1">Uncharacterized protein</fullName>
    </submittedName>
</protein>
<gene>
    <name evidence="1" type="ORF">LTR77_004034</name>
</gene>
<proteinExistence type="predicted"/>
<name>A0AAV9PES6_9PEZI</name>
<dbReference type="EMBL" id="JAVRRT010000006">
    <property type="protein sequence ID" value="KAK5170890.1"/>
    <property type="molecule type" value="Genomic_DNA"/>
</dbReference>
<evidence type="ECO:0000313" key="2">
    <source>
        <dbReference type="Proteomes" id="UP001337655"/>
    </source>
</evidence>
<sequence>MVSEVSPYAVDFEWDDINDIKEMTSIVADLGRATAMMHGAADEDSEHSGLVQFSTEKAIDEAISKDEAGFEPLLQNFAHKYSARVREDHRVFVDMFRNGQIPGLPNQ</sequence>
<evidence type="ECO:0000313" key="1">
    <source>
        <dbReference type="EMBL" id="KAK5170890.1"/>
    </source>
</evidence>
<dbReference type="PANTHER" id="PTHR39441:SF1">
    <property type="entry name" value="DUF2252 DOMAIN-CONTAINING PROTEIN"/>
    <property type="match status" value="1"/>
</dbReference>
<comment type="caution">
    <text evidence="1">The sequence shown here is derived from an EMBL/GenBank/DDBJ whole genome shotgun (WGS) entry which is preliminary data.</text>
</comment>